<evidence type="ECO:0000313" key="2">
    <source>
        <dbReference type="EMBL" id="NOJ83702.1"/>
    </source>
</evidence>
<sequence length="158" mass="16379">MVGPPAYHHAEGRRCLSTVPRPRGPHLPGHMKNLTGVLVFSAVLFLAPGCTRKSGEAPGPTDASAATDEAARTGASKGALRAGDAGSGGTARAAQEACVDSWLQKQGLDAYGNPEGSMYAGGTPLFNERTGEQIDRLDFIFKNKPEVRQACAGDASAE</sequence>
<reference evidence="2 3" key="1">
    <citation type="submission" date="2020-05" db="EMBL/GenBank/DDBJ databases">
        <authorList>
            <person name="Whitworth D."/>
        </authorList>
    </citation>
    <scope>NUCLEOTIDE SEQUENCE [LARGE SCALE GENOMIC DNA]</scope>
    <source>
        <strain evidence="2 3">AM005</strain>
    </source>
</reference>
<gene>
    <name evidence="2" type="ORF">HNV28_36255</name>
</gene>
<feature type="region of interest" description="Disordered" evidence="1">
    <location>
        <begin position="52"/>
        <end position="91"/>
    </location>
</feature>
<evidence type="ECO:0000256" key="1">
    <source>
        <dbReference type="SAM" id="MobiDB-lite"/>
    </source>
</evidence>
<proteinExistence type="predicted"/>
<dbReference type="EMBL" id="JABFNT010000228">
    <property type="protein sequence ID" value="NOJ83702.1"/>
    <property type="molecule type" value="Genomic_DNA"/>
</dbReference>
<dbReference type="Proteomes" id="UP000533080">
    <property type="component" value="Unassembled WGS sequence"/>
</dbReference>
<evidence type="ECO:0000313" key="3">
    <source>
        <dbReference type="Proteomes" id="UP000533080"/>
    </source>
</evidence>
<organism evidence="2 3">
    <name type="scientific">Myxococcus xanthus</name>
    <dbReference type="NCBI Taxonomy" id="34"/>
    <lineage>
        <taxon>Bacteria</taxon>
        <taxon>Pseudomonadati</taxon>
        <taxon>Myxococcota</taxon>
        <taxon>Myxococcia</taxon>
        <taxon>Myxococcales</taxon>
        <taxon>Cystobacterineae</taxon>
        <taxon>Myxococcaceae</taxon>
        <taxon>Myxococcus</taxon>
    </lineage>
</organism>
<name>A0A7Y4IQU6_MYXXA</name>
<comment type="caution">
    <text evidence="2">The sequence shown here is derived from an EMBL/GenBank/DDBJ whole genome shotgun (WGS) entry which is preliminary data.</text>
</comment>
<dbReference type="AlphaFoldDB" id="A0A7Y4IQU6"/>
<protein>
    <submittedName>
        <fullName evidence="2">Uncharacterized protein</fullName>
    </submittedName>
</protein>
<accession>A0A7Y4IQU6</accession>